<dbReference type="Gene3D" id="1.20.930.20">
    <property type="entry name" value="Adaptor protein Cbl, N-terminal domain"/>
    <property type="match status" value="1"/>
</dbReference>
<feature type="chain" id="PRO_5034588364" evidence="1">
    <location>
        <begin position="27"/>
        <end position="168"/>
    </location>
</feature>
<organism evidence="2 3">
    <name type="scientific">Mycena venus</name>
    <dbReference type="NCBI Taxonomy" id="2733690"/>
    <lineage>
        <taxon>Eukaryota</taxon>
        <taxon>Fungi</taxon>
        <taxon>Dikarya</taxon>
        <taxon>Basidiomycota</taxon>
        <taxon>Agaricomycotina</taxon>
        <taxon>Agaricomycetes</taxon>
        <taxon>Agaricomycetidae</taxon>
        <taxon>Agaricales</taxon>
        <taxon>Marasmiineae</taxon>
        <taxon>Mycenaceae</taxon>
        <taxon>Mycena</taxon>
    </lineage>
</organism>
<evidence type="ECO:0000313" key="2">
    <source>
        <dbReference type="EMBL" id="KAF7335574.1"/>
    </source>
</evidence>
<evidence type="ECO:0000313" key="3">
    <source>
        <dbReference type="Proteomes" id="UP000620124"/>
    </source>
</evidence>
<dbReference type="CDD" id="cd21037">
    <property type="entry name" value="MLKL_NTD"/>
    <property type="match status" value="1"/>
</dbReference>
<protein>
    <submittedName>
        <fullName evidence="2">Uncharacterized protein</fullName>
    </submittedName>
</protein>
<dbReference type="OrthoDB" id="3011552at2759"/>
<reference evidence="2" key="1">
    <citation type="submission" date="2020-05" db="EMBL/GenBank/DDBJ databases">
        <title>Mycena genomes resolve the evolution of fungal bioluminescence.</title>
        <authorList>
            <person name="Tsai I.J."/>
        </authorList>
    </citation>
    <scope>NUCLEOTIDE SEQUENCE</scope>
    <source>
        <strain evidence="2">CCC161011</strain>
    </source>
</reference>
<keyword evidence="3" id="KW-1185">Reference proteome</keyword>
<sequence>MAGSFRVPFLMAAATLTLSILNTVQTLRTKKEQWSRMVENIHVILCTIVHLHSDLGVDDVLPPNVLHSLAGFTESLTKINTYAKSQQETGRLQQLFRQFDAKARYETCQQELQHWTRIFQIHANAETVSGVNQIHLSAQERHEELLALLKLHPELTASETMSSVNMLD</sequence>
<comment type="caution">
    <text evidence="2">The sequence shown here is derived from an EMBL/GenBank/DDBJ whole genome shotgun (WGS) entry which is preliminary data.</text>
</comment>
<name>A0A8H7CFB9_9AGAR</name>
<proteinExistence type="predicted"/>
<accession>A0A8H7CFB9</accession>
<evidence type="ECO:0000256" key="1">
    <source>
        <dbReference type="SAM" id="SignalP"/>
    </source>
</evidence>
<keyword evidence="1" id="KW-0732">Signal</keyword>
<dbReference type="Proteomes" id="UP000620124">
    <property type="component" value="Unassembled WGS sequence"/>
</dbReference>
<dbReference type="InterPro" id="IPR036537">
    <property type="entry name" value="Adaptor_Cbl_N_dom_sf"/>
</dbReference>
<dbReference type="GO" id="GO:0007166">
    <property type="term" value="P:cell surface receptor signaling pathway"/>
    <property type="evidence" value="ECO:0007669"/>
    <property type="project" value="InterPro"/>
</dbReference>
<dbReference type="EMBL" id="JACAZI010000024">
    <property type="protein sequence ID" value="KAF7335574.1"/>
    <property type="molecule type" value="Genomic_DNA"/>
</dbReference>
<dbReference type="InterPro" id="IPR059179">
    <property type="entry name" value="MLKL-like_MCAfunc"/>
</dbReference>
<gene>
    <name evidence="2" type="ORF">MVEN_02211500</name>
</gene>
<dbReference type="AlphaFoldDB" id="A0A8H7CFB9"/>
<feature type="signal peptide" evidence="1">
    <location>
        <begin position="1"/>
        <end position="26"/>
    </location>
</feature>